<feature type="compositionally biased region" description="Polar residues" evidence="1">
    <location>
        <begin position="150"/>
        <end position="161"/>
    </location>
</feature>
<feature type="compositionally biased region" description="Low complexity" evidence="1">
    <location>
        <begin position="16"/>
        <end position="54"/>
    </location>
</feature>
<evidence type="ECO:0000313" key="2">
    <source>
        <dbReference type="EMBL" id="CAK0858188.1"/>
    </source>
</evidence>
<organism evidence="2 3">
    <name type="scientific">Prorocentrum cordatum</name>
    <dbReference type="NCBI Taxonomy" id="2364126"/>
    <lineage>
        <taxon>Eukaryota</taxon>
        <taxon>Sar</taxon>
        <taxon>Alveolata</taxon>
        <taxon>Dinophyceae</taxon>
        <taxon>Prorocentrales</taxon>
        <taxon>Prorocentraceae</taxon>
        <taxon>Prorocentrum</taxon>
    </lineage>
</organism>
<gene>
    <name evidence="2" type="ORF">PCOR1329_LOCUS48053</name>
</gene>
<feature type="region of interest" description="Disordered" evidence="1">
    <location>
        <begin position="1"/>
        <end position="81"/>
    </location>
</feature>
<feature type="compositionally biased region" description="Low complexity" evidence="1">
    <location>
        <begin position="68"/>
        <end position="81"/>
    </location>
</feature>
<evidence type="ECO:0000256" key="1">
    <source>
        <dbReference type="SAM" id="MobiDB-lite"/>
    </source>
</evidence>
<feature type="compositionally biased region" description="Polar residues" evidence="1">
    <location>
        <begin position="1"/>
        <end position="10"/>
    </location>
</feature>
<feature type="compositionally biased region" description="Polar residues" evidence="1">
    <location>
        <begin position="125"/>
        <end position="134"/>
    </location>
</feature>
<name>A0ABN9UF76_9DINO</name>
<comment type="caution">
    <text evidence="2">The sequence shown here is derived from an EMBL/GenBank/DDBJ whole genome shotgun (WGS) entry which is preliminary data.</text>
</comment>
<feature type="region of interest" description="Disordered" evidence="1">
    <location>
        <begin position="118"/>
        <end position="184"/>
    </location>
</feature>
<dbReference type="Proteomes" id="UP001189429">
    <property type="component" value="Unassembled WGS sequence"/>
</dbReference>
<dbReference type="EMBL" id="CAUYUJ010015797">
    <property type="protein sequence ID" value="CAK0858188.1"/>
    <property type="molecule type" value="Genomic_DNA"/>
</dbReference>
<keyword evidence="3" id="KW-1185">Reference proteome</keyword>
<sequence length="244" mass="26018">MTSCTATPELSKTVRRWSPSPRCSSARSSSSPTSRTPLSRTRPRAPASRSSPRSKVCALLSQTRRSAEATSSGSSSCQGSTQTVFMCTPPALPANHDLQSRGSRAVVAVWISWHSAATSRAEAGTASQPSARISSQKRARRAPSRACANTRRQGVTTLSSRSCHRACTPQPSTPTARSARPRGASRLAARAAAAAVRSSVRRPSSKKMASRRAVRWLNSRLSPVFTGRLRASFARTPPGDTLMT</sequence>
<proteinExistence type="predicted"/>
<protein>
    <submittedName>
        <fullName evidence="2">Uncharacterized protein</fullName>
    </submittedName>
</protein>
<evidence type="ECO:0000313" key="3">
    <source>
        <dbReference type="Proteomes" id="UP001189429"/>
    </source>
</evidence>
<reference evidence="2" key="1">
    <citation type="submission" date="2023-10" db="EMBL/GenBank/DDBJ databases">
        <authorList>
            <person name="Chen Y."/>
            <person name="Shah S."/>
            <person name="Dougan E. K."/>
            <person name="Thang M."/>
            <person name="Chan C."/>
        </authorList>
    </citation>
    <scope>NUCLEOTIDE SEQUENCE [LARGE SCALE GENOMIC DNA]</scope>
</reference>
<accession>A0ABN9UF76</accession>